<dbReference type="EMBL" id="CP121694">
    <property type="protein sequence ID" value="WRO22094.1"/>
    <property type="molecule type" value="Genomic_DNA"/>
</dbReference>
<organism evidence="4 5">
    <name type="scientific">Metallumcola ferriviriculae</name>
    <dbReference type="NCBI Taxonomy" id="3039180"/>
    <lineage>
        <taxon>Bacteria</taxon>
        <taxon>Bacillati</taxon>
        <taxon>Bacillota</taxon>
        <taxon>Clostridia</taxon>
        <taxon>Neomoorellales</taxon>
        <taxon>Desulfitibacteraceae</taxon>
        <taxon>Metallumcola</taxon>
    </lineage>
</organism>
<name>A0AAU0UPF6_9FIRM</name>
<dbReference type="PRINTS" id="PR00335">
    <property type="entry name" value="KUPTAKETRKA"/>
</dbReference>
<evidence type="ECO:0000256" key="2">
    <source>
        <dbReference type="ARBA" id="ARBA00022958"/>
    </source>
</evidence>
<dbReference type="KEGG" id="dbc:MFMK1_001917"/>
<evidence type="ECO:0000313" key="4">
    <source>
        <dbReference type="EMBL" id="WRO22094.1"/>
    </source>
</evidence>
<evidence type="ECO:0000313" key="5">
    <source>
        <dbReference type="Proteomes" id="UP001329915"/>
    </source>
</evidence>
<reference evidence="4 5" key="1">
    <citation type="submission" date="2023-04" db="EMBL/GenBank/DDBJ databases">
        <authorList>
            <person name="Hsu D."/>
        </authorList>
    </citation>
    <scope>NUCLEOTIDE SEQUENCE [LARGE SCALE GENOMIC DNA]</scope>
    <source>
        <strain evidence="4 5">MK1</strain>
    </source>
</reference>
<keyword evidence="1" id="KW-0633">Potassium transport</keyword>
<dbReference type="InterPro" id="IPR003148">
    <property type="entry name" value="RCK_N"/>
</dbReference>
<evidence type="ECO:0000256" key="1">
    <source>
        <dbReference type="ARBA" id="ARBA00022538"/>
    </source>
</evidence>
<feature type="domain" description="RCK N-terminal" evidence="3">
    <location>
        <begin position="1"/>
        <end position="120"/>
    </location>
</feature>
<dbReference type="GO" id="GO:0005886">
    <property type="term" value="C:plasma membrane"/>
    <property type="evidence" value="ECO:0007669"/>
    <property type="project" value="InterPro"/>
</dbReference>
<accession>A0AAU0UPF6</accession>
<gene>
    <name evidence="4" type="ORF">MFMK1_001917</name>
</gene>
<keyword evidence="2" id="KW-0630">Potassium</keyword>
<dbReference type="SUPFAM" id="SSF51735">
    <property type="entry name" value="NAD(P)-binding Rossmann-fold domains"/>
    <property type="match status" value="1"/>
</dbReference>
<dbReference type="InterPro" id="IPR050721">
    <property type="entry name" value="Trk_Ktr_HKT_K-transport"/>
</dbReference>
<dbReference type="Gene3D" id="3.40.50.720">
    <property type="entry name" value="NAD(P)-binding Rossmann-like Domain"/>
    <property type="match status" value="1"/>
</dbReference>
<dbReference type="InterPro" id="IPR036291">
    <property type="entry name" value="NAD(P)-bd_dom_sf"/>
</dbReference>
<sequence length="131" mass="14317">MYVIIAGCGAVGSQLANTLAKAMHNIVVIDEDNKSFEKLEPGFNGRTVQGNTIDLEVQRKAGMDKADVFIAVTQNDNANLMAAQMAKKIFSVRQVTARASGTHAQMISARHNIEIIYPVTLQIRQIMEVIS</sequence>
<dbReference type="Pfam" id="PF02254">
    <property type="entry name" value="TrkA_N"/>
    <property type="match status" value="1"/>
</dbReference>
<dbReference type="RefSeq" id="WP_366921512.1">
    <property type="nucleotide sequence ID" value="NZ_CP121694.1"/>
</dbReference>
<dbReference type="PANTHER" id="PTHR43833:SF8">
    <property type="entry name" value="TRK SYSTEM POTASSIUM UPTAKE PROTEIN TRKA"/>
    <property type="match status" value="1"/>
</dbReference>
<evidence type="ECO:0000259" key="3">
    <source>
        <dbReference type="PROSITE" id="PS51201"/>
    </source>
</evidence>
<keyword evidence="1" id="KW-0813">Transport</keyword>
<dbReference type="PROSITE" id="PS51201">
    <property type="entry name" value="RCK_N"/>
    <property type="match status" value="1"/>
</dbReference>
<dbReference type="PANTHER" id="PTHR43833">
    <property type="entry name" value="POTASSIUM CHANNEL PROTEIN 2-RELATED-RELATED"/>
    <property type="match status" value="1"/>
</dbReference>
<keyword evidence="1" id="KW-0406">Ion transport</keyword>
<protein>
    <submittedName>
        <fullName evidence="4">NAD-binding protein</fullName>
    </submittedName>
</protein>
<dbReference type="InterPro" id="IPR006036">
    <property type="entry name" value="K_uptake_TrkA"/>
</dbReference>
<keyword evidence="5" id="KW-1185">Reference proteome</keyword>
<proteinExistence type="predicted"/>
<dbReference type="AlphaFoldDB" id="A0AAU0UPF6"/>
<dbReference type="GO" id="GO:0015079">
    <property type="term" value="F:potassium ion transmembrane transporter activity"/>
    <property type="evidence" value="ECO:0007669"/>
    <property type="project" value="InterPro"/>
</dbReference>
<dbReference type="Proteomes" id="UP001329915">
    <property type="component" value="Chromosome"/>
</dbReference>